<gene>
    <name evidence="1" type="ORF">HPB48_009286</name>
</gene>
<dbReference type="VEuPathDB" id="VectorBase:HLOH_040522"/>
<organism evidence="1 2">
    <name type="scientific">Haemaphysalis longicornis</name>
    <name type="common">Bush tick</name>
    <dbReference type="NCBI Taxonomy" id="44386"/>
    <lineage>
        <taxon>Eukaryota</taxon>
        <taxon>Metazoa</taxon>
        <taxon>Ecdysozoa</taxon>
        <taxon>Arthropoda</taxon>
        <taxon>Chelicerata</taxon>
        <taxon>Arachnida</taxon>
        <taxon>Acari</taxon>
        <taxon>Parasitiformes</taxon>
        <taxon>Ixodida</taxon>
        <taxon>Ixodoidea</taxon>
        <taxon>Ixodidae</taxon>
        <taxon>Haemaphysalinae</taxon>
        <taxon>Haemaphysalis</taxon>
    </lineage>
</organism>
<evidence type="ECO:0000313" key="1">
    <source>
        <dbReference type="EMBL" id="KAH9381939.1"/>
    </source>
</evidence>
<accession>A0A9J6H3R4</accession>
<proteinExistence type="predicted"/>
<dbReference type="OrthoDB" id="10603906at2759"/>
<keyword evidence="2" id="KW-1185">Reference proteome</keyword>
<sequence length="98" mass="11070">MSALEDVFQKSLMELRRTEIKQAYCVNILDSLIETLFSASSSMVRKATRSTGSNQHPCELVSLLNTVFGTLDKLFRAYKKQLCLAVYGEAPLSTVWYL</sequence>
<dbReference type="EMBL" id="JABSTR010000011">
    <property type="protein sequence ID" value="KAH9381939.1"/>
    <property type="molecule type" value="Genomic_DNA"/>
</dbReference>
<protein>
    <submittedName>
        <fullName evidence="1">Uncharacterized protein</fullName>
    </submittedName>
</protein>
<comment type="caution">
    <text evidence="1">The sequence shown here is derived from an EMBL/GenBank/DDBJ whole genome shotgun (WGS) entry which is preliminary data.</text>
</comment>
<dbReference type="AlphaFoldDB" id="A0A9J6H3R4"/>
<name>A0A9J6H3R4_HAELO</name>
<evidence type="ECO:0000313" key="2">
    <source>
        <dbReference type="Proteomes" id="UP000821853"/>
    </source>
</evidence>
<dbReference type="Proteomes" id="UP000821853">
    <property type="component" value="Chromosome 9"/>
</dbReference>
<reference evidence="1 2" key="1">
    <citation type="journal article" date="2020" name="Cell">
        <title>Large-Scale Comparative Analyses of Tick Genomes Elucidate Their Genetic Diversity and Vector Capacities.</title>
        <authorList>
            <consortium name="Tick Genome and Microbiome Consortium (TIGMIC)"/>
            <person name="Jia N."/>
            <person name="Wang J."/>
            <person name="Shi W."/>
            <person name="Du L."/>
            <person name="Sun Y."/>
            <person name="Zhan W."/>
            <person name="Jiang J.F."/>
            <person name="Wang Q."/>
            <person name="Zhang B."/>
            <person name="Ji P."/>
            <person name="Bell-Sakyi L."/>
            <person name="Cui X.M."/>
            <person name="Yuan T.T."/>
            <person name="Jiang B.G."/>
            <person name="Yang W.F."/>
            <person name="Lam T.T."/>
            <person name="Chang Q.C."/>
            <person name="Ding S.J."/>
            <person name="Wang X.J."/>
            <person name="Zhu J.G."/>
            <person name="Ruan X.D."/>
            <person name="Zhao L."/>
            <person name="Wei J.T."/>
            <person name="Ye R.Z."/>
            <person name="Que T.C."/>
            <person name="Du C.H."/>
            <person name="Zhou Y.H."/>
            <person name="Cheng J.X."/>
            <person name="Dai P.F."/>
            <person name="Guo W.B."/>
            <person name="Han X.H."/>
            <person name="Huang E.J."/>
            <person name="Li L.F."/>
            <person name="Wei W."/>
            <person name="Gao Y.C."/>
            <person name="Liu J.Z."/>
            <person name="Shao H.Z."/>
            <person name="Wang X."/>
            <person name="Wang C.C."/>
            <person name="Yang T.C."/>
            <person name="Huo Q.B."/>
            <person name="Li W."/>
            <person name="Chen H.Y."/>
            <person name="Chen S.E."/>
            <person name="Zhou L.G."/>
            <person name="Ni X.B."/>
            <person name="Tian J.H."/>
            <person name="Sheng Y."/>
            <person name="Liu T."/>
            <person name="Pan Y.S."/>
            <person name="Xia L.Y."/>
            <person name="Li J."/>
            <person name="Zhao F."/>
            <person name="Cao W.C."/>
        </authorList>
    </citation>
    <scope>NUCLEOTIDE SEQUENCE [LARGE SCALE GENOMIC DNA]</scope>
    <source>
        <strain evidence="1">HaeL-2018</strain>
    </source>
</reference>